<comment type="caution">
    <text evidence="3">The sequence shown here is derived from an EMBL/GenBank/DDBJ whole genome shotgun (WGS) entry which is preliminary data.</text>
</comment>
<dbReference type="Gene3D" id="3.40.50.2000">
    <property type="entry name" value="Glycogen Phosphorylase B"/>
    <property type="match status" value="2"/>
</dbReference>
<dbReference type="Proteomes" id="UP000006008">
    <property type="component" value="Unassembled WGS sequence"/>
</dbReference>
<evidence type="ECO:0000256" key="1">
    <source>
        <dbReference type="ARBA" id="ARBA00022676"/>
    </source>
</evidence>
<dbReference type="eggNOG" id="COG0859">
    <property type="taxonomic scope" value="Bacteria"/>
</dbReference>
<dbReference type="RefSeq" id="WP_009133927.1">
    <property type="nucleotide sequence ID" value="NZ_CP102250.1"/>
</dbReference>
<name>G5H861_9BACT</name>
<dbReference type="GO" id="GO:0009244">
    <property type="term" value="P:lipopolysaccharide core region biosynthetic process"/>
    <property type="evidence" value="ECO:0007669"/>
    <property type="project" value="TreeGrafter"/>
</dbReference>
<dbReference type="InterPro" id="IPR051199">
    <property type="entry name" value="LPS_LOS_Heptosyltrfase"/>
</dbReference>
<dbReference type="InterPro" id="IPR002201">
    <property type="entry name" value="Glyco_trans_9"/>
</dbReference>
<dbReference type="HOGENOM" id="CLU_038371_3_0_10"/>
<dbReference type="STRING" id="742725.HMPREF9450_01121"/>
<dbReference type="GeneID" id="92815854"/>
<proteinExistence type="predicted"/>
<sequence length="356" mass="39147">MASRSVSAPMRILVIRLSAMGDVAMSVPVVGALRKQYPEAQIVVLTPAFLQPFFRGIEALEFVSPDFTGRHKGLKGVLKLSSELGRFDMVADLHDVIRTKMLRRILRLRGAKVAYIDKGREEKKALVALENKKLVQLKTTVERYRKVFLALGFDLPPIAVPPRVRYSLDAETEALAGAHEGKKWIGIAPFAQHQGKIYPLEQMERVIAMLSQMPGVRLFVFGGGAAEREYGERMEEKYGSVVSVIGRIKLAREMELISHLDLMLSMDSSAMHMASLVGVPVVSVWGATHPYAGFYGIGQDPQNAVQLDMACRPCSIYGNRPCAYGDYPCMRGIAPERIVGQVCKAAGLPSVAVSES</sequence>
<dbReference type="PANTHER" id="PTHR30160:SF22">
    <property type="entry name" value="LIPOPOLYSACCHARIDE CORE BIOSYNTHESIS PROTEIN"/>
    <property type="match status" value="1"/>
</dbReference>
<evidence type="ECO:0008006" key="5">
    <source>
        <dbReference type="Google" id="ProtNLM"/>
    </source>
</evidence>
<dbReference type="EMBL" id="ADLD01000011">
    <property type="protein sequence ID" value="EHB92256.1"/>
    <property type="molecule type" value="Genomic_DNA"/>
</dbReference>
<accession>G5H861</accession>
<dbReference type="GO" id="GO:0005829">
    <property type="term" value="C:cytosol"/>
    <property type="evidence" value="ECO:0007669"/>
    <property type="project" value="TreeGrafter"/>
</dbReference>
<gene>
    <name evidence="3" type="ORF">HMPREF9450_01121</name>
</gene>
<keyword evidence="1" id="KW-0328">Glycosyltransferase</keyword>
<protein>
    <recommendedName>
        <fullName evidence="5">Heptosyltransferase</fullName>
    </recommendedName>
</protein>
<evidence type="ECO:0000256" key="2">
    <source>
        <dbReference type="ARBA" id="ARBA00022679"/>
    </source>
</evidence>
<keyword evidence="2" id="KW-0808">Transferase</keyword>
<dbReference type="SUPFAM" id="SSF53756">
    <property type="entry name" value="UDP-Glycosyltransferase/glycogen phosphorylase"/>
    <property type="match status" value="1"/>
</dbReference>
<dbReference type="CDD" id="cd03789">
    <property type="entry name" value="GT9_LPS_heptosyltransferase"/>
    <property type="match status" value="1"/>
</dbReference>
<evidence type="ECO:0000313" key="3">
    <source>
        <dbReference type="EMBL" id="EHB92256.1"/>
    </source>
</evidence>
<dbReference type="AlphaFoldDB" id="G5H861"/>
<keyword evidence="4" id="KW-1185">Reference proteome</keyword>
<organism evidence="3 4">
    <name type="scientific">Alistipes indistinctus YIT 12060</name>
    <dbReference type="NCBI Taxonomy" id="742725"/>
    <lineage>
        <taxon>Bacteria</taxon>
        <taxon>Pseudomonadati</taxon>
        <taxon>Bacteroidota</taxon>
        <taxon>Bacteroidia</taxon>
        <taxon>Bacteroidales</taxon>
        <taxon>Rikenellaceae</taxon>
        <taxon>Alistipes</taxon>
    </lineage>
</organism>
<dbReference type="PANTHER" id="PTHR30160">
    <property type="entry name" value="TETRAACYLDISACCHARIDE 4'-KINASE-RELATED"/>
    <property type="match status" value="1"/>
</dbReference>
<evidence type="ECO:0000313" key="4">
    <source>
        <dbReference type="Proteomes" id="UP000006008"/>
    </source>
</evidence>
<reference evidence="3 4" key="1">
    <citation type="submission" date="2011-08" db="EMBL/GenBank/DDBJ databases">
        <title>The Genome Sequence of Alistipes indistinctus YIT 12060.</title>
        <authorList>
            <consortium name="The Broad Institute Genome Sequencing Platform"/>
            <person name="Earl A."/>
            <person name="Ward D."/>
            <person name="Feldgarden M."/>
            <person name="Gevers D."/>
            <person name="Morotomi M."/>
            <person name="Young S.K."/>
            <person name="Zeng Q."/>
            <person name="Gargeya S."/>
            <person name="Fitzgerald M."/>
            <person name="Haas B."/>
            <person name="Abouelleil A."/>
            <person name="Alvarado L."/>
            <person name="Arachchi H.M."/>
            <person name="Berlin A."/>
            <person name="Brown A."/>
            <person name="Chapman S.B."/>
            <person name="Chen Z."/>
            <person name="Dunbar C."/>
            <person name="Freedman E."/>
            <person name="Gearin G."/>
            <person name="Gellesch M."/>
            <person name="Goldberg J."/>
            <person name="Griggs A."/>
            <person name="Gujja S."/>
            <person name="Heiman D."/>
            <person name="Howarth C."/>
            <person name="Larson L."/>
            <person name="Lui A."/>
            <person name="MacDonald P.J.P."/>
            <person name="Montmayeur A."/>
            <person name="Murphy C."/>
            <person name="Neiman D."/>
            <person name="Pearson M."/>
            <person name="Priest M."/>
            <person name="Roberts A."/>
            <person name="Saif S."/>
            <person name="Shea T."/>
            <person name="Shenoy N."/>
            <person name="Sisk P."/>
            <person name="Stolte C."/>
            <person name="Sykes S."/>
            <person name="Wortman J."/>
            <person name="Nusbaum C."/>
            <person name="Birren B."/>
        </authorList>
    </citation>
    <scope>NUCLEOTIDE SEQUENCE [LARGE SCALE GENOMIC DNA]</scope>
    <source>
        <strain evidence="3 4">YIT 12060</strain>
    </source>
</reference>
<dbReference type="GO" id="GO:0008713">
    <property type="term" value="F:ADP-heptose-lipopolysaccharide heptosyltransferase activity"/>
    <property type="evidence" value="ECO:0007669"/>
    <property type="project" value="TreeGrafter"/>
</dbReference>
<dbReference type="PATRIC" id="fig|742725.3.peg.1186"/>
<dbReference type="Pfam" id="PF01075">
    <property type="entry name" value="Glyco_transf_9"/>
    <property type="match status" value="1"/>
</dbReference>